<keyword evidence="2" id="KW-1185">Reference proteome</keyword>
<sequence length="126" mass="15403">RLEWRVVSKGKKKKPVKESEMTEKEMKNQQPKKEEQLQREVARNNQRFEIKKRRSSLIAITERLIRHNMKRKLVQKRGRGIDLQEKREDRRLRDRTRQKEAEWGKENKSTQPLRKTESKIIEKSKN</sequence>
<dbReference type="Proteomes" id="UP000789702">
    <property type="component" value="Unassembled WGS sequence"/>
</dbReference>
<organism evidence="1 2">
    <name type="scientific">Dentiscutata heterogama</name>
    <dbReference type="NCBI Taxonomy" id="1316150"/>
    <lineage>
        <taxon>Eukaryota</taxon>
        <taxon>Fungi</taxon>
        <taxon>Fungi incertae sedis</taxon>
        <taxon>Mucoromycota</taxon>
        <taxon>Glomeromycotina</taxon>
        <taxon>Glomeromycetes</taxon>
        <taxon>Diversisporales</taxon>
        <taxon>Gigasporaceae</taxon>
        <taxon>Dentiscutata</taxon>
    </lineage>
</organism>
<reference evidence="1" key="1">
    <citation type="submission" date="2021-06" db="EMBL/GenBank/DDBJ databases">
        <authorList>
            <person name="Kallberg Y."/>
            <person name="Tangrot J."/>
            <person name="Rosling A."/>
        </authorList>
    </citation>
    <scope>NUCLEOTIDE SEQUENCE</scope>
    <source>
        <strain evidence="1">IL203A</strain>
    </source>
</reference>
<gene>
    <name evidence="1" type="ORF">DHETER_LOCUS15825</name>
</gene>
<evidence type="ECO:0000313" key="1">
    <source>
        <dbReference type="EMBL" id="CAG8770929.1"/>
    </source>
</evidence>
<evidence type="ECO:0000313" key="2">
    <source>
        <dbReference type="Proteomes" id="UP000789702"/>
    </source>
</evidence>
<dbReference type="EMBL" id="CAJVPU010056760">
    <property type="protein sequence ID" value="CAG8770929.1"/>
    <property type="molecule type" value="Genomic_DNA"/>
</dbReference>
<name>A0ACA9QZN8_9GLOM</name>
<feature type="non-terminal residue" evidence="1">
    <location>
        <position position="126"/>
    </location>
</feature>
<accession>A0ACA9QZN8</accession>
<protein>
    <submittedName>
        <fullName evidence="1">16839_t:CDS:1</fullName>
    </submittedName>
</protein>
<feature type="non-terminal residue" evidence="1">
    <location>
        <position position="1"/>
    </location>
</feature>
<comment type="caution">
    <text evidence="1">The sequence shown here is derived from an EMBL/GenBank/DDBJ whole genome shotgun (WGS) entry which is preliminary data.</text>
</comment>
<proteinExistence type="predicted"/>